<dbReference type="Pfam" id="PF04089">
    <property type="entry name" value="BRICHOS"/>
    <property type="match status" value="1"/>
</dbReference>
<evidence type="ECO:0000256" key="13">
    <source>
        <dbReference type="ARBA" id="ARBA00037782"/>
    </source>
</evidence>
<evidence type="ECO:0000256" key="11">
    <source>
        <dbReference type="ARBA" id="ARBA00023180"/>
    </source>
</evidence>
<evidence type="ECO:0000256" key="9">
    <source>
        <dbReference type="ARBA" id="ARBA00023136"/>
    </source>
</evidence>
<comment type="caution">
    <text evidence="18">The sequence shown here is derived from an EMBL/GenBank/DDBJ whole genome shotgun (WGS) entry which is preliminary data.</text>
</comment>
<accession>A0AAU9YNN2</accession>
<organism evidence="18 19">
    <name type="scientific">Phodopus roborovskii</name>
    <name type="common">Roborovski's desert hamster</name>
    <name type="synonym">Cricetulus roborovskii</name>
    <dbReference type="NCBI Taxonomy" id="109678"/>
    <lineage>
        <taxon>Eukaryota</taxon>
        <taxon>Metazoa</taxon>
        <taxon>Chordata</taxon>
        <taxon>Craniata</taxon>
        <taxon>Vertebrata</taxon>
        <taxon>Euteleostomi</taxon>
        <taxon>Mammalia</taxon>
        <taxon>Eutheria</taxon>
        <taxon>Euarchontoglires</taxon>
        <taxon>Glires</taxon>
        <taxon>Rodentia</taxon>
        <taxon>Myomorpha</taxon>
        <taxon>Muroidea</taxon>
        <taxon>Cricetidae</taxon>
        <taxon>Cricetinae</taxon>
        <taxon>Phodopus</taxon>
    </lineage>
</organism>
<evidence type="ECO:0000256" key="14">
    <source>
        <dbReference type="ARBA" id="ARBA00037874"/>
    </source>
</evidence>
<evidence type="ECO:0000256" key="16">
    <source>
        <dbReference type="RuleBase" id="RU367061"/>
    </source>
</evidence>
<keyword evidence="12" id="KW-0458">Lysosome</keyword>
<evidence type="ECO:0000256" key="4">
    <source>
        <dbReference type="ARBA" id="ARBA00022553"/>
    </source>
</evidence>
<comment type="subunit">
    <text evidence="15">Interacts with BACE1. Interacts with APP. Interacts with STMN2.</text>
</comment>
<evidence type="ECO:0000256" key="2">
    <source>
        <dbReference type="ARBA" id="ARBA00006794"/>
    </source>
</evidence>
<dbReference type="PANTHER" id="PTHR10962">
    <property type="entry name" value="INTEGRAL TRANSMEMBRANE PROTEIN 2"/>
    <property type="match status" value="1"/>
</dbReference>
<keyword evidence="8 16" id="KW-1133">Transmembrane helix</keyword>
<dbReference type="Proteomes" id="UP001152836">
    <property type="component" value="Unassembled WGS sequence"/>
</dbReference>
<keyword evidence="10" id="KW-1015">Disulfide bond</keyword>
<dbReference type="Gene3D" id="3.30.390.150">
    <property type="match status" value="1"/>
</dbReference>
<dbReference type="GO" id="GO:0005765">
    <property type="term" value="C:lysosomal membrane"/>
    <property type="evidence" value="ECO:0007669"/>
    <property type="project" value="UniProtKB-SubCell"/>
</dbReference>
<dbReference type="GO" id="GO:0005794">
    <property type="term" value="C:Golgi apparatus"/>
    <property type="evidence" value="ECO:0007669"/>
    <property type="project" value="TreeGrafter"/>
</dbReference>
<comment type="similarity">
    <text evidence="2 16">Belongs to the ITM2 family.</text>
</comment>
<keyword evidence="19" id="KW-1185">Reference proteome</keyword>
<evidence type="ECO:0000256" key="12">
    <source>
        <dbReference type="ARBA" id="ARBA00023228"/>
    </source>
</evidence>
<dbReference type="GO" id="GO:0042985">
    <property type="term" value="P:negative regulation of amyloid precursor protein biosynthetic process"/>
    <property type="evidence" value="ECO:0007669"/>
    <property type="project" value="TreeGrafter"/>
</dbReference>
<evidence type="ECO:0000256" key="15">
    <source>
        <dbReference type="ARBA" id="ARBA00038611"/>
    </source>
</evidence>
<dbReference type="AlphaFoldDB" id="A0AAU9YNN2"/>
<feature type="domain" description="BRICHOS" evidence="17">
    <location>
        <begin position="138"/>
        <end position="236"/>
    </location>
</feature>
<evidence type="ECO:0000256" key="7">
    <source>
        <dbReference type="ARBA" id="ARBA00022968"/>
    </source>
</evidence>
<keyword evidence="6 16" id="KW-0812">Transmembrane</keyword>
<evidence type="ECO:0000256" key="10">
    <source>
        <dbReference type="ARBA" id="ARBA00023157"/>
    </source>
</evidence>
<dbReference type="GO" id="GO:0005886">
    <property type="term" value="C:plasma membrane"/>
    <property type="evidence" value="ECO:0007669"/>
    <property type="project" value="UniProtKB-SubCell"/>
</dbReference>
<dbReference type="InterPro" id="IPR007084">
    <property type="entry name" value="BRICHOS_dom"/>
</dbReference>
<dbReference type="GO" id="GO:0001540">
    <property type="term" value="F:amyloid-beta binding"/>
    <property type="evidence" value="ECO:0007669"/>
    <property type="project" value="TreeGrafter"/>
</dbReference>
<evidence type="ECO:0000256" key="3">
    <source>
        <dbReference type="ARBA" id="ARBA00022475"/>
    </source>
</evidence>
<keyword evidence="5" id="KW-0165">Cleavage on pair of basic residues</keyword>
<evidence type="ECO:0000256" key="1">
    <source>
        <dbReference type="ARBA" id="ARBA00004401"/>
    </source>
</evidence>
<comment type="subcellular location">
    <subcellularLocation>
        <location evidence="1">Cell membrane</location>
        <topology evidence="1">Single-pass type II membrane protein</topology>
    </subcellularLocation>
    <subcellularLocation>
        <location evidence="14">Lysosome membrane</location>
        <topology evidence="14">Single-pass type II membrane protein</topology>
    </subcellularLocation>
    <subcellularLocation>
        <location evidence="16">Membrane</location>
        <topology evidence="16">Single-pass type II membrane protein</topology>
    </subcellularLocation>
</comment>
<keyword evidence="4" id="KW-0597">Phosphoprotein</keyword>
<evidence type="ECO:0000313" key="19">
    <source>
        <dbReference type="Proteomes" id="UP001152836"/>
    </source>
</evidence>
<evidence type="ECO:0000313" key="18">
    <source>
        <dbReference type="EMBL" id="CAH6776957.1"/>
    </source>
</evidence>
<keyword evidence="11" id="KW-0325">Glycoprotein</keyword>
<comment type="function">
    <text evidence="13">Negative regulator of amyloid-beta peptide production. May inhibit the processing of APP by blocking its access to alpha- and beta-secretase. Binding to the beta-secretase-cleaved APP C-terminal fragment is negligible, suggesting that ITM2C is a poor gamma-secretase cleavage inhibitor. May play a role in TNF-induced cell death and neuronal differentiation.</text>
</comment>
<dbReference type="PROSITE" id="PS50869">
    <property type="entry name" value="BRICHOS"/>
    <property type="match status" value="1"/>
</dbReference>
<reference evidence="18" key="1">
    <citation type="submission" date="2022-06" db="EMBL/GenBank/DDBJ databases">
        <authorList>
            <person name="Andreotti S."/>
            <person name="Wyler E."/>
        </authorList>
    </citation>
    <scope>NUCLEOTIDE SEQUENCE</scope>
</reference>
<dbReference type="EMBL" id="CALSGD010000145">
    <property type="protein sequence ID" value="CAH6776957.1"/>
    <property type="molecule type" value="Genomic_DNA"/>
</dbReference>
<dbReference type="GO" id="GO:0070062">
    <property type="term" value="C:extracellular exosome"/>
    <property type="evidence" value="ECO:0007669"/>
    <property type="project" value="TreeGrafter"/>
</dbReference>
<dbReference type="InterPro" id="IPR040145">
    <property type="entry name" value="ITM2"/>
</dbReference>
<proteinExistence type="inferred from homology"/>
<keyword evidence="3 16" id="KW-1003">Cell membrane</keyword>
<name>A0AAU9YNN2_PHORO</name>
<dbReference type="SMART" id="SM01039">
    <property type="entry name" value="BRICHOS"/>
    <property type="match status" value="1"/>
</dbReference>
<evidence type="ECO:0000256" key="6">
    <source>
        <dbReference type="ARBA" id="ARBA00022692"/>
    </source>
</evidence>
<keyword evidence="9 16" id="KW-0472">Membrane</keyword>
<evidence type="ECO:0000259" key="17">
    <source>
        <dbReference type="PROSITE" id="PS50869"/>
    </source>
</evidence>
<gene>
    <name evidence="18" type="primary">Itm2c</name>
    <name evidence="18" type="ORF">PHOROB_LOCUS940</name>
</gene>
<dbReference type="PANTHER" id="PTHR10962:SF5">
    <property type="entry name" value="INTEGRAL MEMBRANE PROTEIN 2C"/>
    <property type="match status" value="1"/>
</dbReference>
<evidence type="ECO:0000256" key="5">
    <source>
        <dbReference type="ARBA" id="ARBA00022685"/>
    </source>
</evidence>
<protein>
    <recommendedName>
        <fullName evidence="16">Integral membrane protein 2</fullName>
    </recommendedName>
</protein>
<feature type="transmembrane region" description="Helical" evidence="16">
    <location>
        <begin position="60"/>
        <end position="82"/>
    </location>
</feature>
<evidence type="ECO:0000256" key="8">
    <source>
        <dbReference type="ARBA" id="ARBA00022989"/>
    </source>
</evidence>
<sequence length="273" mass="30676">MVKISFQPAVVGIKADKAEKAAASGPASASAPAAEILLTPAREERPPRHRSRKGGSVGGVCYLSMGMVVLLMGLVFASVYIYRYFFLAQLARDNLFHCGVLYEDSLSSQIRTRMELEEDVKIYLEENYERINVPVPQFGGGDPADIIHDFQRGLTAYHDISLDKCYVIELNTTIVLPPELLGAPHECEGRQHLRGTYLPQTYIIQEEMVVTEHVSDKEALGSFIYHLCNGKDTYRLRRRATRRRINKRGAKNCNAIRHFENTFVVETLICGVV</sequence>
<keyword evidence="7 16" id="KW-0735">Signal-anchor</keyword>